<dbReference type="PRINTS" id="PR00258">
    <property type="entry name" value="SPERACTRCPTR"/>
</dbReference>
<evidence type="ECO:0000256" key="1">
    <source>
        <dbReference type="ARBA" id="ARBA00023157"/>
    </source>
</evidence>
<keyword evidence="5" id="KW-1133">Transmembrane helix</keyword>
<dbReference type="EnsemblMetazoa" id="G8151.4">
    <property type="protein sequence ID" value="G8151.4:cds"/>
    <property type="gene ID" value="G8151"/>
</dbReference>
<dbReference type="Gene3D" id="3.10.250.10">
    <property type="entry name" value="SRCR-like domain"/>
    <property type="match status" value="1"/>
</dbReference>
<sequence length="329" mass="36603">SYTKNFISSMAITVLLVVFPVCFIASNSALLFHGDNIPGHTTTLGPLGKDAYLSLLVQEVLDLKAQVNSQQQEIQSLKIQKVSEENATANTVNKLMSEYIDIKSSFGIIKHEFDQNNSQTGLLALKARIDNMAQSIRYLTLSLHSHGIQDEETNKTIYREFEHLNAKLLSENQVLHEEIQNLTYIESAEIHRIEVVQQTKLTTLGSEIATQITKLNNTILRLSDYKIRLVGGDSNSGRVEVLYFGQWGTVCDDRFDNNDAKVVCRMLGKATTNAVAYGSNLAHFGRGTGPIYFQNLECTGSEPNLFSCPHNVLGYQNCHHHEDAGVHCG</sequence>
<keyword evidence="1 3" id="KW-1015">Disulfide bond</keyword>
<keyword evidence="5" id="KW-0472">Membrane</keyword>
<evidence type="ECO:0000256" key="4">
    <source>
        <dbReference type="SAM" id="Coils"/>
    </source>
</evidence>
<evidence type="ECO:0000256" key="3">
    <source>
        <dbReference type="PROSITE-ProRule" id="PRU00196"/>
    </source>
</evidence>
<keyword evidence="4" id="KW-0175">Coiled coil</keyword>
<feature type="domain" description="SRCR" evidence="6">
    <location>
        <begin position="227"/>
        <end position="329"/>
    </location>
</feature>
<dbReference type="Pfam" id="PF00530">
    <property type="entry name" value="SRCR"/>
    <property type="match status" value="1"/>
</dbReference>
<dbReference type="PANTHER" id="PTHR48071">
    <property type="entry name" value="SRCR DOMAIN-CONTAINING PROTEIN"/>
    <property type="match status" value="1"/>
</dbReference>
<dbReference type="InterPro" id="IPR001190">
    <property type="entry name" value="SRCR"/>
</dbReference>
<feature type="coiled-coil region" evidence="4">
    <location>
        <begin position="53"/>
        <end position="87"/>
    </location>
</feature>
<feature type="disulfide bond" evidence="3">
    <location>
        <begin position="298"/>
        <end position="308"/>
    </location>
</feature>
<evidence type="ECO:0000259" key="6">
    <source>
        <dbReference type="PROSITE" id="PS50287"/>
    </source>
</evidence>
<dbReference type="EnsemblMetazoa" id="G8151.2">
    <property type="protein sequence ID" value="G8151.2:cds"/>
    <property type="gene ID" value="G8151"/>
</dbReference>
<keyword evidence="5" id="KW-0812">Transmembrane</keyword>
<dbReference type="PANTHER" id="PTHR48071:SF18">
    <property type="entry name" value="DELETED IN MALIGNANT BRAIN TUMORS 1 PROTEIN-RELATED"/>
    <property type="match status" value="1"/>
</dbReference>
<accession>A0A8W8NTZ0</accession>
<evidence type="ECO:0000256" key="2">
    <source>
        <dbReference type="ARBA" id="ARBA00023180"/>
    </source>
</evidence>
<dbReference type="FunFam" id="3.10.250.10:FF:000011">
    <property type="entry name" value="Scavenger receptor class A member 5"/>
    <property type="match status" value="1"/>
</dbReference>
<proteinExistence type="predicted"/>
<name>A0A8W8NTZ0_MAGGI</name>
<feature type="transmembrane region" description="Helical" evidence="5">
    <location>
        <begin position="6"/>
        <end position="25"/>
    </location>
</feature>
<dbReference type="SMART" id="SM00202">
    <property type="entry name" value="SR"/>
    <property type="match status" value="1"/>
</dbReference>
<dbReference type="GO" id="GO:0016020">
    <property type="term" value="C:membrane"/>
    <property type="evidence" value="ECO:0007669"/>
    <property type="project" value="InterPro"/>
</dbReference>
<protein>
    <recommendedName>
        <fullName evidence="6">SRCR domain-containing protein</fullName>
    </recommendedName>
</protein>
<dbReference type="PROSITE" id="PS50287">
    <property type="entry name" value="SRCR_2"/>
    <property type="match status" value="1"/>
</dbReference>
<dbReference type="EnsemblMetazoa" id="G8151.1">
    <property type="protein sequence ID" value="G8151.1:cds"/>
    <property type="gene ID" value="G8151"/>
</dbReference>
<dbReference type="Proteomes" id="UP000005408">
    <property type="component" value="Unassembled WGS sequence"/>
</dbReference>
<dbReference type="InterPro" id="IPR036772">
    <property type="entry name" value="SRCR-like_dom_sf"/>
</dbReference>
<organism evidence="7 8">
    <name type="scientific">Magallana gigas</name>
    <name type="common">Pacific oyster</name>
    <name type="synonym">Crassostrea gigas</name>
    <dbReference type="NCBI Taxonomy" id="29159"/>
    <lineage>
        <taxon>Eukaryota</taxon>
        <taxon>Metazoa</taxon>
        <taxon>Spiralia</taxon>
        <taxon>Lophotrochozoa</taxon>
        <taxon>Mollusca</taxon>
        <taxon>Bivalvia</taxon>
        <taxon>Autobranchia</taxon>
        <taxon>Pteriomorphia</taxon>
        <taxon>Ostreida</taxon>
        <taxon>Ostreoidea</taxon>
        <taxon>Ostreidae</taxon>
        <taxon>Magallana</taxon>
    </lineage>
</organism>
<dbReference type="PROSITE" id="PS00420">
    <property type="entry name" value="SRCR_1"/>
    <property type="match status" value="1"/>
</dbReference>
<comment type="caution">
    <text evidence="3">Lacks conserved residue(s) required for the propagation of feature annotation.</text>
</comment>
<evidence type="ECO:0000313" key="8">
    <source>
        <dbReference type="Proteomes" id="UP000005408"/>
    </source>
</evidence>
<dbReference type="AlphaFoldDB" id="A0A8W8NTZ0"/>
<evidence type="ECO:0000256" key="5">
    <source>
        <dbReference type="SAM" id="Phobius"/>
    </source>
</evidence>
<dbReference type="SUPFAM" id="SSF56487">
    <property type="entry name" value="SRCR-like"/>
    <property type="match status" value="1"/>
</dbReference>
<reference evidence="7" key="1">
    <citation type="submission" date="2022-08" db="UniProtKB">
        <authorList>
            <consortium name="EnsemblMetazoa"/>
        </authorList>
    </citation>
    <scope>IDENTIFICATION</scope>
    <source>
        <strain evidence="7">05x7-T-G4-1.051#20</strain>
    </source>
</reference>
<keyword evidence="2" id="KW-0325">Glycoprotein</keyword>
<keyword evidence="8" id="KW-1185">Reference proteome</keyword>
<evidence type="ECO:0000313" key="7">
    <source>
        <dbReference type="EnsemblMetazoa" id="G8151.4:cds"/>
    </source>
</evidence>